<dbReference type="Gene3D" id="3.40.50.450">
    <property type="match status" value="1"/>
</dbReference>
<gene>
    <name evidence="1" type="ORF">IAA67_05765</name>
</gene>
<dbReference type="SUPFAM" id="SSF102405">
    <property type="entry name" value="MCP/YpsA-like"/>
    <property type="match status" value="1"/>
</dbReference>
<dbReference type="EMBL" id="DVFN01000088">
    <property type="protein sequence ID" value="HIQ69815.1"/>
    <property type="molecule type" value="Genomic_DNA"/>
</dbReference>
<sequence length="159" mass="16978">MVCGFTGHRRLPWGGDETDPRCAALKTVLGRRIAEAAAAGCGTFLCGMARGADTYFAEAVLALRNGGLDLRLEALVPCPSQAGGWPAADRDRWTRLLAACDAVTVLEPAYTPGCMLRRNRVLVDRSDVLITVYDGSGGGTASTVAYARRRGRPLLPVWL</sequence>
<evidence type="ECO:0000313" key="2">
    <source>
        <dbReference type="Proteomes" id="UP000886874"/>
    </source>
</evidence>
<dbReference type="Proteomes" id="UP000886874">
    <property type="component" value="Unassembled WGS sequence"/>
</dbReference>
<protein>
    <submittedName>
        <fullName evidence="1">DUF1273 family protein</fullName>
    </submittedName>
</protein>
<evidence type="ECO:0000313" key="1">
    <source>
        <dbReference type="EMBL" id="HIQ69815.1"/>
    </source>
</evidence>
<accession>A0A9D1CNT2</accession>
<dbReference type="InterPro" id="IPR010697">
    <property type="entry name" value="YspA"/>
</dbReference>
<reference evidence="1" key="2">
    <citation type="journal article" date="2021" name="PeerJ">
        <title>Extensive microbial diversity within the chicken gut microbiome revealed by metagenomics and culture.</title>
        <authorList>
            <person name="Gilroy R."/>
            <person name="Ravi A."/>
            <person name="Getino M."/>
            <person name="Pursley I."/>
            <person name="Horton D.L."/>
            <person name="Alikhan N.F."/>
            <person name="Baker D."/>
            <person name="Gharbi K."/>
            <person name="Hall N."/>
            <person name="Watson M."/>
            <person name="Adriaenssens E.M."/>
            <person name="Foster-Nyarko E."/>
            <person name="Jarju S."/>
            <person name="Secka A."/>
            <person name="Antonio M."/>
            <person name="Oren A."/>
            <person name="Chaudhuri R.R."/>
            <person name="La Ragione R."/>
            <person name="Hildebrand F."/>
            <person name="Pallen M.J."/>
        </authorList>
    </citation>
    <scope>NUCLEOTIDE SEQUENCE</scope>
    <source>
        <strain evidence="1">ChiSjej2B20-13462</strain>
    </source>
</reference>
<reference evidence="1" key="1">
    <citation type="submission" date="2020-10" db="EMBL/GenBank/DDBJ databases">
        <authorList>
            <person name="Gilroy R."/>
        </authorList>
    </citation>
    <scope>NUCLEOTIDE SEQUENCE</scope>
    <source>
        <strain evidence="1">ChiSjej2B20-13462</strain>
    </source>
</reference>
<dbReference type="PANTHER" id="PTHR38440:SF1">
    <property type="entry name" value="UPF0398 PROTEIN SPR0331"/>
    <property type="match status" value="1"/>
</dbReference>
<organism evidence="1 2">
    <name type="scientific">Candidatus Avoscillospira stercorigallinarum</name>
    <dbReference type="NCBI Taxonomy" id="2840708"/>
    <lineage>
        <taxon>Bacteria</taxon>
        <taxon>Bacillati</taxon>
        <taxon>Bacillota</taxon>
        <taxon>Clostridia</taxon>
        <taxon>Eubacteriales</taxon>
        <taxon>Oscillospiraceae</taxon>
        <taxon>Oscillospiraceae incertae sedis</taxon>
        <taxon>Candidatus Avoscillospira</taxon>
    </lineage>
</organism>
<dbReference type="AlphaFoldDB" id="A0A9D1CNT2"/>
<comment type="caution">
    <text evidence="1">The sequence shown here is derived from an EMBL/GenBank/DDBJ whole genome shotgun (WGS) entry which is preliminary data.</text>
</comment>
<proteinExistence type="predicted"/>
<dbReference type="PANTHER" id="PTHR38440">
    <property type="entry name" value="UPF0398 PROTEIN YPSA"/>
    <property type="match status" value="1"/>
</dbReference>
<dbReference type="Pfam" id="PF06908">
    <property type="entry name" value="YpsA"/>
    <property type="match status" value="1"/>
</dbReference>
<name>A0A9D1CNT2_9FIRM</name>